<dbReference type="Pfam" id="PF12937">
    <property type="entry name" value="F-box-like"/>
    <property type="match status" value="1"/>
</dbReference>
<dbReference type="CDD" id="cd09917">
    <property type="entry name" value="F-box_SF"/>
    <property type="match status" value="1"/>
</dbReference>
<protein>
    <recommendedName>
        <fullName evidence="2">F-box domain-containing protein</fullName>
    </recommendedName>
</protein>
<dbReference type="InterPro" id="IPR050796">
    <property type="entry name" value="SCF_F-box_component"/>
</dbReference>
<dbReference type="PROSITE" id="PS50181">
    <property type="entry name" value="FBOX"/>
    <property type="match status" value="1"/>
</dbReference>
<feature type="compositionally biased region" description="Polar residues" evidence="1">
    <location>
        <begin position="1"/>
        <end position="11"/>
    </location>
</feature>
<dbReference type="Proteomes" id="UP001630127">
    <property type="component" value="Unassembled WGS sequence"/>
</dbReference>
<dbReference type="PANTHER" id="PTHR31672">
    <property type="entry name" value="BNACNNG10540D PROTEIN"/>
    <property type="match status" value="1"/>
</dbReference>
<comment type="caution">
    <text evidence="3">The sequence shown here is derived from an EMBL/GenBank/DDBJ whole genome shotgun (WGS) entry which is preliminary data.</text>
</comment>
<organism evidence="3 4">
    <name type="scientific">Cinchona calisaya</name>
    <dbReference type="NCBI Taxonomy" id="153742"/>
    <lineage>
        <taxon>Eukaryota</taxon>
        <taxon>Viridiplantae</taxon>
        <taxon>Streptophyta</taxon>
        <taxon>Embryophyta</taxon>
        <taxon>Tracheophyta</taxon>
        <taxon>Spermatophyta</taxon>
        <taxon>Magnoliopsida</taxon>
        <taxon>eudicotyledons</taxon>
        <taxon>Gunneridae</taxon>
        <taxon>Pentapetalae</taxon>
        <taxon>asterids</taxon>
        <taxon>lamiids</taxon>
        <taxon>Gentianales</taxon>
        <taxon>Rubiaceae</taxon>
        <taxon>Cinchonoideae</taxon>
        <taxon>Cinchoneae</taxon>
        <taxon>Cinchona</taxon>
    </lineage>
</organism>
<accession>A0ABD2Y996</accession>
<evidence type="ECO:0000313" key="4">
    <source>
        <dbReference type="Proteomes" id="UP001630127"/>
    </source>
</evidence>
<keyword evidence="4" id="KW-1185">Reference proteome</keyword>
<dbReference type="EMBL" id="JBJUIK010000014">
    <property type="protein sequence ID" value="KAL3504043.1"/>
    <property type="molecule type" value="Genomic_DNA"/>
</dbReference>
<dbReference type="Gene3D" id="1.20.1280.50">
    <property type="match status" value="1"/>
</dbReference>
<dbReference type="InterPro" id="IPR036047">
    <property type="entry name" value="F-box-like_dom_sf"/>
</dbReference>
<feature type="region of interest" description="Disordered" evidence="1">
    <location>
        <begin position="1"/>
        <end position="20"/>
    </location>
</feature>
<dbReference type="AlphaFoldDB" id="A0ABD2Y996"/>
<gene>
    <name evidence="3" type="ORF">ACH5RR_033884</name>
</gene>
<dbReference type="InterPro" id="IPR001810">
    <property type="entry name" value="F-box_dom"/>
</dbReference>
<evidence type="ECO:0000259" key="2">
    <source>
        <dbReference type="PROSITE" id="PS50181"/>
    </source>
</evidence>
<name>A0ABD2Y996_9GENT</name>
<feature type="domain" description="F-box" evidence="2">
    <location>
        <begin position="27"/>
        <end position="73"/>
    </location>
</feature>
<sequence>MAEATSLASSCEDNNNEEEVNNIEEVERSWSDLPMELLILILSNLYAGDVFAFRAACKSWKSVIPTTLSLRPQPPNDSLFYACPSLICSLTSNHIKLFHPLYNQFYYLTRGICQDTVVHCSNYVTADQRNLSFINPFARTLMRIPRSMCCFIAMYFFSRSPSLLSEYCTIIGISDERYNAGVISIIKCGEDKWSTHRCPTKCSFRVSCSPILFRGMYYFFDVPAFK</sequence>
<evidence type="ECO:0000256" key="1">
    <source>
        <dbReference type="SAM" id="MobiDB-lite"/>
    </source>
</evidence>
<evidence type="ECO:0000313" key="3">
    <source>
        <dbReference type="EMBL" id="KAL3504043.1"/>
    </source>
</evidence>
<proteinExistence type="predicted"/>
<reference evidence="3 4" key="1">
    <citation type="submission" date="2024-11" db="EMBL/GenBank/DDBJ databases">
        <title>A near-complete genome assembly of Cinchona calisaya.</title>
        <authorList>
            <person name="Lian D.C."/>
            <person name="Zhao X.W."/>
            <person name="Wei L."/>
        </authorList>
    </citation>
    <scope>NUCLEOTIDE SEQUENCE [LARGE SCALE GENOMIC DNA]</scope>
    <source>
        <tissue evidence="3">Nenye</tissue>
    </source>
</reference>
<dbReference type="SUPFAM" id="SSF81383">
    <property type="entry name" value="F-box domain"/>
    <property type="match status" value="1"/>
</dbReference>